<proteinExistence type="predicted"/>
<name>A0AA39P7K3_9AGAR</name>
<accession>A0AA39P7K3</accession>
<dbReference type="EMBL" id="JAUEPU010000096">
    <property type="protein sequence ID" value="KAK0478564.1"/>
    <property type="molecule type" value="Genomic_DNA"/>
</dbReference>
<sequence>MAITVTSDPHCISSTLCCIYLIYNIIGNIDLLSNIGTTWIHFKNFSVRECFHLDKILECVLGTTSHAASLSSGKWKGFLMGQMASMPFNCSQMIPEVIPEGTPSPMTTVGRQSDMAINEPPPQNVYLKKGGFMSGY</sequence>
<organism evidence="1 2">
    <name type="scientific">Armillaria luteobubalina</name>
    <dbReference type="NCBI Taxonomy" id="153913"/>
    <lineage>
        <taxon>Eukaryota</taxon>
        <taxon>Fungi</taxon>
        <taxon>Dikarya</taxon>
        <taxon>Basidiomycota</taxon>
        <taxon>Agaricomycotina</taxon>
        <taxon>Agaricomycetes</taxon>
        <taxon>Agaricomycetidae</taxon>
        <taxon>Agaricales</taxon>
        <taxon>Marasmiineae</taxon>
        <taxon>Physalacriaceae</taxon>
        <taxon>Armillaria</taxon>
    </lineage>
</organism>
<evidence type="ECO:0000313" key="2">
    <source>
        <dbReference type="Proteomes" id="UP001175228"/>
    </source>
</evidence>
<dbReference type="AlphaFoldDB" id="A0AA39P7K3"/>
<reference evidence="1" key="1">
    <citation type="submission" date="2023-06" db="EMBL/GenBank/DDBJ databases">
        <authorList>
            <consortium name="Lawrence Berkeley National Laboratory"/>
            <person name="Ahrendt S."/>
            <person name="Sahu N."/>
            <person name="Indic B."/>
            <person name="Wong-Bajracharya J."/>
            <person name="Merenyi Z."/>
            <person name="Ke H.-M."/>
            <person name="Monk M."/>
            <person name="Kocsube S."/>
            <person name="Drula E."/>
            <person name="Lipzen A."/>
            <person name="Balint B."/>
            <person name="Henrissat B."/>
            <person name="Andreopoulos B."/>
            <person name="Martin F.M."/>
            <person name="Harder C.B."/>
            <person name="Rigling D."/>
            <person name="Ford K.L."/>
            <person name="Foster G.D."/>
            <person name="Pangilinan J."/>
            <person name="Papanicolaou A."/>
            <person name="Barry K."/>
            <person name="LaButti K."/>
            <person name="Viragh M."/>
            <person name="Koriabine M."/>
            <person name="Yan M."/>
            <person name="Riley R."/>
            <person name="Champramary S."/>
            <person name="Plett K.L."/>
            <person name="Tsai I.J."/>
            <person name="Slot J."/>
            <person name="Sipos G."/>
            <person name="Plett J."/>
            <person name="Nagy L.G."/>
            <person name="Grigoriev I.V."/>
        </authorList>
    </citation>
    <scope>NUCLEOTIDE SEQUENCE</scope>
    <source>
        <strain evidence="1">HWK02</strain>
    </source>
</reference>
<evidence type="ECO:0000313" key="1">
    <source>
        <dbReference type="EMBL" id="KAK0478564.1"/>
    </source>
</evidence>
<protein>
    <submittedName>
        <fullName evidence="1">Uncharacterized protein</fullName>
    </submittedName>
</protein>
<gene>
    <name evidence="1" type="ORF">EDD18DRAFT_1114159</name>
</gene>
<comment type="caution">
    <text evidence="1">The sequence shown here is derived from an EMBL/GenBank/DDBJ whole genome shotgun (WGS) entry which is preliminary data.</text>
</comment>
<dbReference type="Proteomes" id="UP001175228">
    <property type="component" value="Unassembled WGS sequence"/>
</dbReference>
<keyword evidence="2" id="KW-1185">Reference proteome</keyword>